<keyword evidence="4" id="KW-1185">Reference proteome</keyword>
<accession>A0ABS3QJT7</accession>
<keyword evidence="1" id="KW-0732">Signal</keyword>
<dbReference type="EMBL" id="JAGETZ010000011">
    <property type="protein sequence ID" value="MBO2011518.1"/>
    <property type="molecule type" value="Genomic_DNA"/>
</dbReference>
<feature type="domain" description="SnoaL-like" evidence="2">
    <location>
        <begin position="39"/>
        <end position="137"/>
    </location>
</feature>
<sequence>MSKAFLIAAMLLAGATAQAQTAPSAPAKPAAAETPEQLVQRQVDAYNAGSAARFVATYAENAELLDFPSKPQLTGRTKLTEFYNKFFTWAPHVHCDVVSRTVLGNKIIDHERVTGLPNGKTVDAVAIYEVENGLIRRVTFIE</sequence>
<evidence type="ECO:0000256" key="1">
    <source>
        <dbReference type="SAM" id="SignalP"/>
    </source>
</evidence>
<proteinExistence type="predicted"/>
<dbReference type="Proteomes" id="UP000664369">
    <property type="component" value="Unassembled WGS sequence"/>
</dbReference>
<feature type="chain" id="PRO_5047251129" evidence="1">
    <location>
        <begin position="20"/>
        <end position="142"/>
    </location>
</feature>
<dbReference type="RefSeq" id="WP_208177206.1">
    <property type="nucleotide sequence ID" value="NZ_JAGETZ010000011.1"/>
</dbReference>
<evidence type="ECO:0000313" key="3">
    <source>
        <dbReference type="EMBL" id="MBO2011518.1"/>
    </source>
</evidence>
<reference evidence="3 4" key="1">
    <citation type="submission" date="2021-03" db="EMBL/GenBank/DDBJ databases">
        <authorList>
            <person name="Kim M.K."/>
        </authorList>
    </citation>
    <scope>NUCLEOTIDE SEQUENCE [LARGE SCALE GENOMIC DNA]</scope>
    <source>
        <strain evidence="3 4">BT442</strain>
    </source>
</reference>
<comment type="caution">
    <text evidence="3">The sequence shown here is derived from an EMBL/GenBank/DDBJ whole genome shotgun (WGS) entry which is preliminary data.</text>
</comment>
<dbReference type="SUPFAM" id="SSF54427">
    <property type="entry name" value="NTF2-like"/>
    <property type="match status" value="1"/>
</dbReference>
<gene>
    <name evidence="3" type="ORF">J4E00_20805</name>
</gene>
<dbReference type="InterPro" id="IPR037401">
    <property type="entry name" value="SnoaL-like"/>
</dbReference>
<evidence type="ECO:0000313" key="4">
    <source>
        <dbReference type="Proteomes" id="UP000664369"/>
    </source>
</evidence>
<name>A0ABS3QJT7_9BACT</name>
<evidence type="ECO:0000259" key="2">
    <source>
        <dbReference type="Pfam" id="PF12680"/>
    </source>
</evidence>
<dbReference type="Pfam" id="PF12680">
    <property type="entry name" value="SnoaL_2"/>
    <property type="match status" value="1"/>
</dbReference>
<dbReference type="InterPro" id="IPR032710">
    <property type="entry name" value="NTF2-like_dom_sf"/>
</dbReference>
<dbReference type="Gene3D" id="3.10.450.50">
    <property type="match status" value="1"/>
</dbReference>
<organism evidence="3 4">
    <name type="scientific">Hymenobacter negativus</name>
    <dbReference type="NCBI Taxonomy" id="2795026"/>
    <lineage>
        <taxon>Bacteria</taxon>
        <taxon>Pseudomonadati</taxon>
        <taxon>Bacteroidota</taxon>
        <taxon>Cytophagia</taxon>
        <taxon>Cytophagales</taxon>
        <taxon>Hymenobacteraceae</taxon>
        <taxon>Hymenobacter</taxon>
    </lineage>
</organism>
<protein>
    <submittedName>
        <fullName evidence="3">Nuclear transport factor 2 family protein</fullName>
    </submittedName>
</protein>
<feature type="signal peptide" evidence="1">
    <location>
        <begin position="1"/>
        <end position="19"/>
    </location>
</feature>